<feature type="region of interest" description="Disordered" evidence="1">
    <location>
        <begin position="1"/>
        <end position="29"/>
    </location>
</feature>
<reference evidence="2 3" key="1">
    <citation type="submission" date="2024-03" db="EMBL/GenBank/DDBJ databases">
        <title>Human intestinal bacterial collection.</title>
        <authorList>
            <person name="Pauvert C."/>
            <person name="Hitch T.C.A."/>
            <person name="Clavel T."/>
        </authorList>
    </citation>
    <scope>NUCLEOTIDE SEQUENCE [LARGE SCALE GENOMIC DNA]</scope>
    <source>
        <strain evidence="2 3">CLA-JM-H44</strain>
    </source>
</reference>
<evidence type="ECO:0000256" key="1">
    <source>
        <dbReference type="SAM" id="MobiDB-lite"/>
    </source>
</evidence>
<feature type="compositionally biased region" description="Basic and acidic residues" evidence="1">
    <location>
        <begin position="75"/>
        <end position="84"/>
    </location>
</feature>
<feature type="region of interest" description="Disordered" evidence="1">
    <location>
        <begin position="48"/>
        <end position="84"/>
    </location>
</feature>
<gene>
    <name evidence="2" type="ORF">WMO26_00850</name>
</gene>
<protein>
    <submittedName>
        <fullName evidence="2">Uncharacterized protein</fullName>
    </submittedName>
</protein>
<dbReference type="Proteomes" id="UP001489509">
    <property type="component" value="Unassembled WGS sequence"/>
</dbReference>
<name>A0ABV1DWC9_9FIRM</name>
<comment type="caution">
    <text evidence="2">The sequence shown here is derived from an EMBL/GenBank/DDBJ whole genome shotgun (WGS) entry which is preliminary data.</text>
</comment>
<organism evidence="2 3">
    <name type="scientific">Solibaculum intestinale</name>
    <dbReference type="NCBI Taxonomy" id="3133165"/>
    <lineage>
        <taxon>Bacteria</taxon>
        <taxon>Bacillati</taxon>
        <taxon>Bacillota</taxon>
        <taxon>Clostridia</taxon>
        <taxon>Eubacteriales</taxon>
        <taxon>Oscillospiraceae</taxon>
        <taxon>Solibaculum</taxon>
    </lineage>
</organism>
<dbReference type="EMBL" id="JBBMFD010000001">
    <property type="protein sequence ID" value="MEQ2439368.1"/>
    <property type="molecule type" value="Genomic_DNA"/>
</dbReference>
<evidence type="ECO:0000313" key="2">
    <source>
        <dbReference type="EMBL" id="MEQ2439368.1"/>
    </source>
</evidence>
<dbReference type="RefSeq" id="WP_349217644.1">
    <property type="nucleotide sequence ID" value="NZ_JBBMFD010000001.1"/>
</dbReference>
<proteinExistence type="predicted"/>
<sequence length="84" mass="9703">MEKSKNLTLPAKGKMQAKAPVFQKRAGESSTPVRLKWMSRVYKMENTGQNKETSIQKRGKRNKFGGFFTESFTNEDEKDKIEEN</sequence>
<evidence type="ECO:0000313" key="3">
    <source>
        <dbReference type="Proteomes" id="UP001489509"/>
    </source>
</evidence>
<keyword evidence="3" id="KW-1185">Reference proteome</keyword>
<accession>A0ABV1DWC9</accession>